<name>A0AAW0S016_9HYPO</name>
<feature type="compositionally biased region" description="Polar residues" evidence="1">
    <location>
        <begin position="24"/>
        <end position="42"/>
    </location>
</feature>
<accession>A0AAW0S016</accession>
<comment type="caution">
    <text evidence="2">The sequence shown here is derived from an EMBL/GenBank/DDBJ whole genome shotgun (WGS) entry which is preliminary data.</text>
</comment>
<evidence type="ECO:0000256" key="1">
    <source>
        <dbReference type="SAM" id="MobiDB-lite"/>
    </source>
</evidence>
<dbReference type="AlphaFoldDB" id="A0AAW0S016"/>
<evidence type="ECO:0000313" key="2">
    <source>
        <dbReference type="EMBL" id="KAK8147176.1"/>
    </source>
</evidence>
<proteinExistence type="predicted"/>
<feature type="region of interest" description="Disordered" evidence="1">
    <location>
        <begin position="1"/>
        <end position="46"/>
    </location>
</feature>
<evidence type="ECO:0000313" key="3">
    <source>
        <dbReference type="Proteomes" id="UP001397290"/>
    </source>
</evidence>
<dbReference type="Proteomes" id="UP001397290">
    <property type="component" value="Unassembled WGS sequence"/>
</dbReference>
<protein>
    <submittedName>
        <fullName evidence="2">Uncharacterized protein</fullName>
    </submittedName>
</protein>
<sequence length="244" mass="28002">MKQMIKRMNRDQNAPGGDAGLSSAGEQSQRTGGFPSASTGISTDDHGETRRFTIVPTRDLFIFCTRRFFGFRLEPGLKLDIDCVLPGERLSLSCINHFAFEADDHWPRKDDISEIASAFHEITTQKARTPIFYLIDYRLCRQKRPTADRQTTTVFQAVGGRFFDAEQDGSWGYNAVDSSYWYLESIFDFVILLRRMAVNRARYVDELWEKISEKSFRILAYEPDEKGAVCEKNINSRCQTFLTA</sequence>
<organism evidence="2 3">
    <name type="scientific">Beauveria asiatica</name>
    <dbReference type="NCBI Taxonomy" id="1069075"/>
    <lineage>
        <taxon>Eukaryota</taxon>
        <taxon>Fungi</taxon>
        <taxon>Dikarya</taxon>
        <taxon>Ascomycota</taxon>
        <taxon>Pezizomycotina</taxon>
        <taxon>Sordariomycetes</taxon>
        <taxon>Hypocreomycetidae</taxon>
        <taxon>Hypocreales</taxon>
        <taxon>Cordycipitaceae</taxon>
        <taxon>Beauveria</taxon>
    </lineage>
</organism>
<reference evidence="2 3" key="1">
    <citation type="submission" date="2020-02" db="EMBL/GenBank/DDBJ databases">
        <title>Comparative genomics of the hypocrealean fungal genus Beauvera.</title>
        <authorList>
            <person name="Showalter D.N."/>
            <person name="Bushley K.E."/>
            <person name="Rehner S.A."/>
        </authorList>
    </citation>
    <scope>NUCLEOTIDE SEQUENCE [LARGE SCALE GENOMIC DNA]</scope>
    <source>
        <strain evidence="2 3">ARSEF4384</strain>
    </source>
</reference>
<gene>
    <name evidence="2" type="ORF">G3M48_002017</name>
</gene>
<keyword evidence="3" id="KW-1185">Reference proteome</keyword>
<dbReference type="EMBL" id="JAAHCF010000164">
    <property type="protein sequence ID" value="KAK8147176.1"/>
    <property type="molecule type" value="Genomic_DNA"/>
</dbReference>